<reference evidence="6 8" key="2">
    <citation type="submission" date="2017-11" db="EMBL/GenBank/DDBJ databases">
        <title>Draft Genome Sequence of Methylobacter psychrotolerans Sph1T, an Obligate Methanotroph from Low-Temperature Environments.</title>
        <authorList>
            <person name="Oshkin I.Y."/>
            <person name="Miroshnikov K."/>
            <person name="Belova S.E."/>
            <person name="Korzhenkov A."/>
            <person name="Toshchakov S.V."/>
            <person name="Dedysh S.N."/>
        </authorList>
    </citation>
    <scope>NUCLEOTIDE SEQUENCE [LARGE SCALE GENOMIC DNA]</scope>
    <source>
        <strain evidence="6 8">Sph1</strain>
    </source>
</reference>
<dbReference type="InterPro" id="IPR036286">
    <property type="entry name" value="LexA/Signal_pep-like_sf"/>
</dbReference>
<dbReference type="RefSeq" id="WP_088620965.1">
    <property type="nucleotide sequence ID" value="NZ_CP022129.1"/>
</dbReference>
<dbReference type="InterPro" id="IPR010982">
    <property type="entry name" value="Lambda_DNA-bd_dom_sf"/>
</dbReference>
<dbReference type="SUPFAM" id="SSF51306">
    <property type="entry name" value="LexA/Signal peptidase"/>
    <property type="match status" value="1"/>
</dbReference>
<dbReference type="Gene3D" id="2.10.109.10">
    <property type="entry name" value="Umud Fragment, subunit A"/>
    <property type="match status" value="1"/>
</dbReference>
<dbReference type="Proteomes" id="UP000237423">
    <property type="component" value="Unassembled WGS sequence"/>
</dbReference>
<dbReference type="AlphaFoldDB" id="A0A1Z4C3L6"/>
<feature type="domain" description="HTH cro/C1-type" evidence="4">
    <location>
        <begin position="8"/>
        <end position="61"/>
    </location>
</feature>
<evidence type="ECO:0000256" key="2">
    <source>
        <dbReference type="ARBA" id="ARBA00023125"/>
    </source>
</evidence>
<dbReference type="Pfam" id="PF00717">
    <property type="entry name" value="Peptidase_S24"/>
    <property type="match status" value="1"/>
</dbReference>
<dbReference type="Pfam" id="PF01381">
    <property type="entry name" value="HTH_3"/>
    <property type="match status" value="1"/>
</dbReference>
<evidence type="ECO:0000313" key="5">
    <source>
        <dbReference type="EMBL" id="ASF48095.1"/>
    </source>
</evidence>
<gene>
    <name evidence="6" type="ORF">AADEFJLK_03855</name>
    <name evidence="5" type="ORF">CEK71_19610</name>
</gene>
<evidence type="ECO:0000313" key="6">
    <source>
        <dbReference type="EMBL" id="POZ50442.1"/>
    </source>
</evidence>
<dbReference type="Proteomes" id="UP000197019">
    <property type="component" value="Chromosome"/>
</dbReference>
<reference evidence="5 7" key="1">
    <citation type="submission" date="2017-06" db="EMBL/GenBank/DDBJ databases">
        <title>Genome Sequencing of the methanotroph Methylovulum psychrotolerants str. HV10-M2 isolated from a high-altitude environment.</title>
        <authorList>
            <person name="Mateos-Rivera A."/>
        </authorList>
    </citation>
    <scope>NUCLEOTIDE SEQUENCE [LARGE SCALE GENOMIC DNA]</scope>
    <source>
        <strain evidence="5 7">HV10_M2</strain>
    </source>
</reference>
<proteinExistence type="predicted"/>
<dbReference type="SMART" id="SM00530">
    <property type="entry name" value="HTH_XRE"/>
    <property type="match status" value="1"/>
</dbReference>
<dbReference type="OrthoDB" id="8613261at2"/>
<dbReference type="GO" id="GO:0003677">
    <property type="term" value="F:DNA binding"/>
    <property type="evidence" value="ECO:0007669"/>
    <property type="project" value="UniProtKB-KW"/>
</dbReference>
<evidence type="ECO:0000256" key="1">
    <source>
        <dbReference type="ARBA" id="ARBA00023015"/>
    </source>
</evidence>
<keyword evidence="2" id="KW-0238">DNA-binding</keyword>
<dbReference type="InterPro" id="IPR001387">
    <property type="entry name" value="Cro/C1-type_HTH"/>
</dbReference>
<dbReference type="PANTHER" id="PTHR40661:SF2">
    <property type="entry name" value="HTH-TYPE TRANSCRIPTIONAL REGULATOR PRTR"/>
    <property type="match status" value="1"/>
</dbReference>
<protein>
    <submittedName>
        <fullName evidence="6">Helix-turn-helix transcriptional regulator</fullName>
    </submittedName>
    <submittedName>
        <fullName evidence="5">XRE family transcriptional regulator</fullName>
    </submittedName>
</protein>
<dbReference type="EMBL" id="PGFZ01000011">
    <property type="protein sequence ID" value="POZ50442.1"/>
    <property type="molecule type" value="Genomic_DNA"/>
</dbReference>
<keyword evidence="3" id="KW-0804">Transcription</keyword>
<dbReference type="KEGG" id="mpsy:CEK71_19610"/>
<sequence>MKTLADRINQKMAEQGFTQQSLAERAGLSQAAIYKLTSGKTKETKKLIQLASALNVDMQWLATGTMRSNPSTAANAELIGGFDEWDSNTPLLDDEVELPFYREVELSAGTGKFHVAENPGAKLRFAKATLKRVGVSAEHAACVKVSGDSMEPVLPDGCTAGIDTSSTRIKDGDIYAVDYEGQLLVKRLYRILGGAGGIRIRSYNEHEYQDVDCIGTDAEKLIILGRVFWWSVLR</sequence>
<dbReference type="InterPro" id="IPR015927">
    <property type="entry name" value="Peptidase_S24_S26A/B/C"/>
</dbReference>
<dbReference type="EMBL" id="CP022129">
    <property type="protein sequence ID" value="ASF48095.1"/>
    <property type="molecule type" value="Genomic_DNA"/>
</dbReference>
<dbReference type="PANTHER" id="PTHR40661">
    <property type="match status" value="1"/>
</dbReference>
<evidence type="ECO:0000313" key="8">
    <source>
        <dbReference type="Proteomes" id="UP000237423"/>
    </source>
</evidence>
<evidence type="ECO:0000259" key="4">
    <source>
        <dbReference type="PROSITE" id="PS50943"/>
    </source>
</evidence>
<evidence type="ECO:0000313" key="7">
    <source>
        <dbReference type="Proteomes" id="UP000197019"/>
    </source>
</evidence>
<keyword evidence="7" id="KW-1185">Reference proteome</keyword>
<name>A0A1Z4C3L6_9GAMM</name>
<accession>A0A1Z4C3L6</accession>
<dbReference type="Gene3D" id="1.10.260.40">
    <property type="entry name" value="lambda repressor-like DNA-binding domains"/>
    <property type="match status" value="1"/>
</dbReference>
<evidence type="ECO:0000256" key="3">
    <source>
        <dbReference type="ARBA" id="ARBA00023163"/>
    </source>
</evidence>
<dbReference type="PROSITE" id="PS50943">
    <property type="entry name" value="HTH_CROC1"/>
    <property type="match status" value="1"/>
</dbReference>
<dbReference type="CDD" id="cd06529">
    <property type="entry name" value="S24_LexA-like"/>
    <property type="match status" value="1"/>
</dbReference>
<dbReference type="InterPro" id="IPR039418">
    <property type="entry name" value="LexA-like"/>
</dbReference>
<dbReference type="SUPFAM" id="SSF47413">
    <property type="entry name" value="lambda repressor-like DNA-binding domains"/>
    <property type="match status" value="1"/>
</dbReference>
<organism evidence="5 7">
    <name type="scientific">Methylovulum psychrotolerans</name>
    <dbReference type="NCBI Taxonomy" id="1704499"/>
    <lineage>
        <taxon>Bacteria</taxon>
        <taxon>Pseudomonadati</taxon>
        <taxon>Pseudomonadota</taxon>
        <taxon>Gammaproteobacteria</taxon>
        <taxon>Methylococcales</taxon>
        <taxon>Methylococcaceae</taxon>
        <taxon>Methylovulum</taxon>
    </lineage>
</organism>
<keyword evidence="1" id="KW-0805">Transcription regulation</keyword>
<dbReference type="CDD" id="cd00093">
    <property type="entry name" value="HTH_XRE"/>
    <property type="match status" value="1"/>
</dbReference>